<dbReference type="KEGG" id="pmx:PERMA_0897"/>
<protein>
    <submittedName>
        <fullName evidence="3">Uncharacterized protein</fullName>
    </submittedName>
</protein>
<gene>
    <name evidence="3" type="ordered locus">PERMA_0897</name>
</gene>
<feature type="transmembrane region" description="Helical" evidence="2">
    <location>
        <begin position="286"/>
        <end position="305"/>
    </location>
</feature>
<sequence length="423" mass="50611">MSDLFSFFFKEFIESRRRYNKILIGGLFFAVFGYVYILEPYFSYQSQKRSLEITLKIQLTEVEKLEKKIKKLQKTISRSVISYEDLENRIDIFPYELAGAIIDFKEYFGSENREPPDPGITEEDYEYFKHLSGVKEAVLWYVDKWYRNMFKMADEEIIRPLNRTSMEIGIDSKNLLKIYNSTFRSFESYYRSLDENFWKDYDLIIEDRSVIAEKISSSFKQTVRIFLEEIKDYLDRFRGYLDRERIKADKLKEKINEVNLHEESLKRKLSTIDSPIGKLPVNLTDFIKTFPVIVSLITLIVYLNFRKIISLKQILISLSDSEDRLYKIYYLTDSFIFNRYYLILIFIVQLLIYLRSVYLILSQKDLFILITGNINKVEFLFYSVVYLAGFLFFIYILSMIISEKGLESPYRFYKDFKQAKTSS</sequence>
<feature type="transmembrane region" description="Helical" evidence="2">
    <location>
        <begin position="381"/>
        <end position="401"/>
    </location>
</feature>
<keyword evidence="2" id="KW-0472">Membrane</keyword>
<feature type="transmembrane region" description="Helical" evidence="2">
    <location>
        <begin position="340"/>
        <end position="361"/>
    </location>
</feature>
<organism evidence="3 4">
    <name type="scientific">Persephonella marina (strain DSM 14350 / EX-H1)</name>
    <dbReference type="NCBI Taxonomy" id="123214"/>
    <lineage>
        <taxon>Bacteria</taxon>
        <taxon>Pseudomonadati</taxon>
        <taxon>Aquificota</taxon>
        <taxon>Aquificia</taxon>
        <taxon>Aquificales</taxon>
        <taxon>Hydrogenothermaceae</taxon>
        <taxon>Persephonella</taxon>
    </lineage>
</organism>
<evidence type="ECO:0000256" key="1">
    <source>
        <dbReference type="SAM" id="Coils"/>
    </source>
</evidence>
<feature type="coiled-coil region" evidence="1">
    <location>
        <begin position="48"/>
        <end position="89"/>
    </location>
</feature>
<feature type="coiled-coil region" evidence="1">
    <location>
        <begin position="241"/>
        <end position="268"/>
    </location>
</feature>
<dbReference type="HOGENOM" id="CLU_648674_0_0_0"/>
<keyword evidence="2" id="KW-1133">Transmembrane helix</keyword>
<accession>C0QPT9</accession>
<dbReference type="RefSeq" id="WP_012676709.1">
    <property type="nucleotide sequence ID" value="NC_012440.1"/>
</dbReference>
<keyword evidence="1" id="KW-0175">Coiled coil</keyword>
<dbReference type="AlphaFoldDB" id="C0QPT9"/>
<keyword evidence="4" id="KW-1185">Reference proteome</keyword>
<proteinExistence type="predicted"/>
<dbReference type="OrthoDB" id="237591at2"/>
<dbReference type="eggNOG" id="ENOG503463T">
    <property type="taxonomic scope" value="Bacteria"/>
</dbReference>
<dbReference type="STRING" id="123214.PERMA_0897"/>
<keyword evidence="2" id="KW-0812">Transmembrane</keyword>
<dbReference type="EMBL" id="CP001230">
    <property type="protein sequence ID" value="ACO04471.1"/>
    <property type="molecule type" value="Genomic_DNA"/>
</dbReference>
<evidence type="ECO:0000256" key="2">
    <source>
        <dbReference type="SAM" id="Phobius"/>
    </source>
</evidence>
<reference evidence="3 4" key="1">
    <citation type="journal article" date="2009" name="J. Bacteriol.">
        <title>Complete and draft genome sequences of six members of the Aquificales.</title>
        <authorList>
            <person name="Reysenbach A.L."/>
            <person name="Hamamura N."/>
            <person name="Podar M."/>
            <person name="Griffiths E."/>
            <person name="Ferreira S."/>
            <person name="Hochstein R."/>
            <person name="Heidelberg J."/>
            <person name="Johnson J."/>
            <person name="Mead D."/>
            <person name="Pohorille A."/>
            <person name="Sarmiento M."/>
            <person name="Schweighofer K."/>
            <person name="Seshadri R."/>
            <person name="Voytek M.A."/>
        </authorList>
    </citation>
    <scope>NUCLEOTIDE SEQUENCE [LARGE SCALE GENOMIC DNA]</scope>
    <source>
        <strain evidence="4">DSM 14350 / EX-H1</strain>
    </source>
</reference>
<name>C0QPT9_PERMH</name>
<feature type="transmembrane region" description="Helical" evidence="2">
    <location>
        <begin position="21"/>
        <end position="38"/>
    </location>
</feature>
<evidence type="ECO:0000313" key="3">
    <source>
        <dbReference type="EMBL" id="ACO04471.1"/>
    </source>
</evidence>
<dbReference type="Proteomes" id="UP000001366">
    <property type="component" value="Chromosome"/>
</dbReference>
<dbReference type="PaxDb" id="123214-PERMA_0897"/>
<evidence type="ECO:0000313" key="4">
    <source>
        <dbReference type="Proteomes" id="UP000001366"/>
    </source>
</evidence>